<sequence>MALALKTSSHAVSLSDSLDERLSVAHKRIETAFLEGGSTLVSVMEMVTGLIGTLNRFTQTLDADTADSTIAGLERTVSELAMLPDLAAARHDSFDEIAQLCADAFRHVEDMRETFRYLKVFATTVKITGAGISEFAEFADEIRDRIHSGADEINHFAVELEKMQTELGNARGLAAGILGDFRKTIPEIVANLGENARRMRTQHEQMAKIATEARSVAEAVQRKIATALSALQIGDITRQRIEHVQQSFVMLDQYADTDDGRALSDAEHVGVKAAVFHLAYAQLDETLSEFREKCASIFTTISSFSSDASRILALREDLSGSRSAEGGRVLVMMNRDLGHACELVHGVEGRSAQSTALAGSVVGAVHSLITSIETIRGIKTDISYMALNSNLRCSRLGDEGRSVNVVSGELRNFAAKLETPADEVVDRMHRVERAAEALNSGSGSHLEDIGLPLANARDAIAAVSDEMEQSLAALGEEGNAVFSRIAAAVRSLDFENSLGEVLDECVAIAGEMAMDAGTPAPPPSSADLSNRIYAIYTMVHERNIHAAIFPADGQETSDPSEERSTQSDEEFFDDALF</sequence>
<accession>A0A285U7E6</accession>
<gene>
    <name evidence="2" type="ORF">SAMN05892877_102389</name>
</gene>
<evidence type="ECO:0000313" key="3">
    <source>
        <dbReference type="Proteomes" id="UP000219167"/>
    </source>
</evidence>
<name>A0A285U7E6_9HYPH</name>
<reference evidence="2 3" key="1">
    <citation type="submission" date="2017-08" db="EMBL/GenBank/DDBJ databases">
        <authorList>
            <person name="de Groot N.N."/>
        </authorList>
    </citation>
    <scope>NUCLEOTIDE SEQUENCE [LARGE SCALE GENOMIC DNA]</scope>
    <source>
        <strain evidence="2 3">JC85</strain>
    </source>
</reference>
<dbReference type="Gene3D" id="1.10.287.950">
    <property type="entry name" value="Methyl-accepting chemotaxis protein"/>
    <property type="match status" value="1"/>
</dbReference>
<evidence type="ECO:0000256" key="1">
    <source>
        <dbReference type="SAM" id="MobiDB-lite"/>
    </source>
</evidence>
<dbReference type="OrthoDB" id="9816265at2"/>
<organism evidence="2 3">
    <name type="scientific">Rhizobium subbaraonis</name>
    <dbReference type="NCBI Taxonomy" id="908946"/>
    <lineage>
        <taxon>Bacteria</taxon>
        <taxon>Pseudomonadati</taxon>
        <taxon>Pseudomonadota</taxon>
        <taxon>Alphaproteobacteria</taxon>
        <taxon>Hyphomicrobiales</taxon>
        <taxon>Rhizobiaceae</taxon>
        <taxon>Rhizobium/Agrobacterium group</taxon>
        <taxon>Rhizobium</taxon>
    </lineage>
</organism>
<dbReference type="Proteomes" id="UP000219167">
    <property type="component" value="Unassembled WGS sequence"/>
</dbReference>
<proteinExistence type="predicted"/>
<evidence type="ECO:0000313" key="2">
    <source>
        <dbReference type="EMBL" id="SOC36201.1"/>
    </source>
</evidence>
<dbReference type="SUPFAM" id="SSF58104">
    <property type="entry name" value="Methyl-accepting chemotaxis protein (MCP) signaling domain"/>
    <property type="match status" value="1"/>
</dbReference>
<feature type="compositionally biased region" description="Acidic residues" evidence="1">
    <location>
        <begin position="567"/>
        <end position="577"/>
    </location>
</feature>
<feature type="region of interest" description="Disordered" evidence="1">
    <location>
        <begin position="549"/>
        <end position="577"/>
    </location>
</feature>
<dbReference type="RefSeq" id="WP_097136638.1">
    <property type="nucleotide sequence ID" value="NZ_OBQD01000002.1"/>
</dbReference>
<dbReference type="AlphaFoldDB" id="A0A285U7E6"/>
<dbReference type="EMBL" id="OBQD01000002">
    <property type="protein sequence ID" value="SOC36201.1"/>
    <property type="molecule type" value="Genomic_DNA"/>
</dbReference>
<keyword evidence="3" id="KW-1185">Reference proteome</keyword>
<protein>
    <submittedName>
        <fullName evidence="2">Methyl-accepting chemotaxis protein</fullName>
    </submittedName>
</protein>